<protein>
    <recommendedName>
        <fullName evidence="2">separase</fullName>
        <ecNumber evidence="2">3.4.22.49</ecNumber>
    </recommendedName>
</protein>
<dbReference type="InterPro" id="IPR005314">
    <property type="entry name" value="Peptidase_C50"/>
</dbReference>
<dbReference type="GO" id="GO:0005634">
    <property type="term" value="C:nucleus"/>
    <property type="evidence" value="ECO:0007669"/>
    <property type="project" value="InterPro"/>
</dbReference>
<feature type="compositionally biased region" description="Polar residues" evidence="5">
    <location>
        <begin position="73"/>
        <end position="87"/>
    </location>
</feature>
<dbReference type="GO" id="GO:0072686">
    <property type="term" value="C:mitotic spindle"/>
    <property type="evidence" value="ECO:0007669"/>
    <property type="project" value="TreeGrafter"/>
</dbReference>
<gene>
    <name evidence="7" type="ORF">F3Y22_tig00005712pilonHSYRG00022</name>
</gene>
<evidence type="ECO:0000313" key="8">
    <source>
        <dbReference type="Proteomes" id="UP000436088"/>
    </source>
</evidence>
<organism evidence="7 8">
    <name type="scientific">Hibiscus syriacus</name>
    <name type="common">Rose of Sharon</name>
    <dbReference type="NCBI Taxonomy" id="106335"/>
    <lineage>
        <taxon>Eukaryota</taxon>
        <taxon>Viridiplantae</taxon>
        <taxon>Streptophyta</taxon>
        <taxon>Embryophyta</taxon>
        <taxon>Tracheophyta</taxon>
        <taxon>Spermatophyta</taxon>
        <taxon>Magnoliopsida</taxon>
        <taxon>eudicotyledons</taxon>
        <taxon>Gunneridae</taxon>
        <taxon>Pentapetalae</taxon>
        <taxon>rosids</taxon>
        <taxon>malvids</taxon>
        <taxon>Malvales</taxon>
        <taxon>Malvaceae</taxon>
        <taxon>Malvoideae</taxon>
        <taxon>Hibiscus</taxon>
    </lineage>
</organism>
<evidence type="ECO:0000256" key="2">
    <source>
        <dbReference type="ARBA" id="ARBA00012489"/>
    </source>
</evidence>
<evidence type="ECO:0000256" key="1">
    <source>
        <dbReference type="ARBA" id="ARBA00000451"/>
    </source>
</evidence>
<dbReference type="Proteomes" id="UP000436088">
    <property type="component" value="Unassembled WGS sequence"/>
</dbReference>
<evidence type="ECO:0000256" key="4">
    <source>
        <dbReference type="ARBA" id="ARBA00022829"/>
    </source>
</evidence>
<comment type="catalytic activity">
    <reaction evidence="1">
        <text>All bonds known to be hydrolyzed by this endopeptidase have arginine in P1 and an acidic residue in P4. P6 is often occupied by an acidic residue or by a hydroxy-amino-acid residue, the phosphorylation of which enhances cleavage.</text>
        <dbReference type="EC" id="3.4.22.49"/>
    </reaction>
</comment>
<dbReference type="PANTHER" id="PTHR12792:SF0">
    <property type="entry name" value="SEPARIN"/>
    <property type="match status" value="1"/>
</dbReference>
<evidence type="ECO:0000256" key="5">
    <source>
        <dbReference type="SAM" id="MobiDB-lite"/>
    </source>
</evidence>
<dbReference type="PROSITE" id="PS51700">
    <property type="entry name" value="SEPARIN"/>
    <property type="match status" value="1"/>
</dbReference>
<evidence type="ECO:0000313" key="7">
    <source>
        <dbReference type="EMBL" id="KAE8727211.1"/>
    </source>
</evidence>
<dbReference type="GO" id="GO:0006508">
    <property type="term" value="P:proteolysis"/>
    <property type="evidence" value="ECO:0007669"/>
    <property type="project" value="InterPro"/>
</dbReference>
<feature type="compositionally biased region" description="Low complexity" evidence="5">
    <location>
        <begin position="62"/>
        <end position="72"/>
    </location>
</feature>
<comment type="caution">
    <text evidence="7">The sequence shown here is derived from an EMBL/GenBank/DDBJ whole genome shotgun (WGS) entry which is preliminary data.</text>
</comment>
<dbReference type="AlphaFoldDB" id="A0A6A3CIF2"/>
<sequence length="823" mass="91503">MEDLVIRTAIISGEDVAGNAASKPDAIGARKGRKTKNASKPAVKEQQVIPERSPRITRSRYRSSQSQSINSTGEAQAGSSKQSNGNVVSKVSDTCWEKESSLLGKESYMDESTNEIACICKRTKCWQCLPAEIMKSGLLIYFINIKWEYARRKLLARILTGIGKCLGYHDQTHEIQKVVWQSISVLVSRNAYTQTCCSDRGSFLLDLIGSEIIGDTFAVESAAILYSIGWITVKSFHSKVTRIVCCGLSKVQLSKIMHWLKLAFVLGREVPLLFEKVSRLLSATNEHFTLPSCKALYGSHWASYFHQASFGTHLNNQFFPNTSGRSNAQHFVDSGPVRFERFSGSCRFTNSGSTVTLHNVMRKCLALESHSEFGVSFIFYYDSSNIDYALANSVSLDLHATGSSCPHTETSTLLRLAPESVHDLEQFMMNFYAGLPSTAIICISKKWHCPWGSTVVDNVAPAFKVILEENYVTSSGCPLEDIKSTSNLEDSWLGPWRHELLGDCLECENLNTVHKKLVRNLKSKCKVDINESYLKLVLGAAKFYIEEVCLSKRLVNELHWEDTISREPIILILDLDVQMPPWESIPILRQQEVYRMSSGGSISMILERCRRYDELLSRNAATVPLIDPLDAFYLLNPNSDLRSTQAEFENWFSDQKFEGKAGTVPTSDELVTALKSHDLHLYFGHGSGVSLSYIQAGSPVTIANLWEVTDKDIDRFGKAVLNVWLTERMDVAEGCSQCNQLVKEFDAMKLRGGARKGKSKKKGASSNLVGTANNSSASVVCEHRATIGSFVGKARDRCTLPFLNGAAPVCYGVPTGIIRKRPL</sequence>
<dbReference type="PANTHER" id="PTHR12792">
    <property type="entry name" value="EXTRA SPINDLE POLES 1-RELATED"/>
    <property type="match status" value="1"/>
</dbReference>
<dbReference type="EC" id="3.4.22.49" evidence="2"/>
<keyword evidence="8" id="KW-1185">Reference proteome</keyword>
<feature type="region of interest" description="Disordered" evidence="5">
    <location>
        <begin position="17"/>
        <end position="87"/>
    </location>
</feature>
<dbReference type="InterPro" id="IPR030397">
    <property type="entry name" value="SEPARIN_core_dom"/>
</dbReference>
<feature type="domain" description="Peptidase C50" evidence="6">
    <location>
        <begin position="628"/>
        <end position="719"/>
    </location>
</feature>
<dbReference type="GO" id="GO:0005737">
    <property type="term" value="C:cytoplasm"/>
    <property type="evidence" value="ECO:0007669"/>
    <property type="project" value="TreeGrafter"/>
</dbReference>
<proteinExistence type="predicted"/>
<dbReference type="GO" id="GO:0051307">
    <property type="term" value="P:meiotic chromosome separation"/>
    <property type="evidence" value="ECO:0007669"/>
    <property type="project" value="TreeGrafter"/>
</dbReference>
<reference evidence="7" key="1">
    <citation type="submission" date="2019-09" db="EMBL/GenBank/DDBJ databases">
        <title>Draft genome information of white flower Hibiscus syriacus.</title>
        <authorList>
            <person name="Kim Y.-M."/>
        </authorList>
    </citation>
    <scope>NUCLEOTIDE SEQUENCE [LARGE SCALE GENOMIC DNA]</scope>
    <source>
        <strain evidence="7">YM2019G1</strain>
    </source>
</reference>
<evidence type="ECO:0000256" key="3">
    <source>
        <dbReference type="ARBA" id="ARBA00022801"/>
    </source>
</evidence>
<name>A0A6A3CIF2_HIBSY</name>
<evidence type="ECO:0000259" key="6">
    <source>
        <dbReference type="PROSITE" id="PS51700"/>
    </source>
</evidence>
<dbReference type="GO" id="GO:0004197">
    <property type="term" value="F:cysteine-type endopeptidase activity"/>
    <property type="evidence" value="ECO:0007669"/>
    <property type="project" value="InterPro"/>
</dbReference>
<keyword evidence="3" id="KW-0378">Hydrolase</keyword>
<accession>A0A6A3CIF2</accession>
<dbReference type="EMBL" id="VEPZ02000314">
    <property type="protein sequence ID" value="KAE8727211.1"/>
    <property type="molecule type" value="Genomic_DNA"/>
</dbReference>
<dbReference type="Pfam" id="PF03568">
    <property type="entry name" value="Separin_C"/>
    <property type="match status" value="1"/>
</dbReference>
<keyword evidence="4" id="KW-0159">Chromosome partition</keyword>